<evidence type="ECO:0000256" key="2">
    <source>
        <dbReference type="ARBA" id="ARBA00008017"/>
    </source>
</evidence>
<dbReference type="GO" id="GO:0008381">
    <property type="term" value="F:mechanosensitive monoatomic ion channel activity"/>
    <property type="evidence" value="ECO:0007669"/>
    <property type="project" value="TreeGrafter"/>
</dbReference>
<dbReference type="Gramene" id="AET5Gv20604200.3">
    <property type="protein sequence ID" value="AET5Gv20604200.3"/>
    <property type="gene ID" value="AET5Gv20604200"/>
</dbReference>
<dbReference type="PANTHER" id="PTHR31618:SF6">
    <property type="entry name" value="MECHANOSENSITIVE ION CHANNEL PROTEIN"/>
    <property type="match status" value="1"/>
</dbReference>
<dbReference type="Gene3D" id="2.30.30.60">
    <property type="match status" value="1"/>
</dbReference>
<dbReference type="Proteomes" id="UP000015105">
    <property type="component" value="Chromosome 5D"/>
</dbReference>
<accession>A0A453L322</accession>
<evidence type="ECO:0000313" key="4">
    <source>
        <dbReference type="EnsemblPlants" id="AET5Gv20604200.3"/>
    </source>
</evidence>
<reference evidence="4" key="5">
    <citation type="journal article" date="2021" name="G3 (Bethesda)">
        <title>Aegilops tauschii genome assembly Aet v5.0 features greater sequence contiguity and improved annotation.</title>
        <authorList>
            <person name="Wang L."/>
            <person name="Zhu T."/>
            <person name="Rodriguez J.C."/>
            <person name="Deal K.R."/>
            <person name="Dubcovsky J."/>
            <person name="McGuire P.E."/>
            <person name="Lux T."/>
            <person name="Spannagl M."/>
            <person name="Mayer K.F.X."/>
            <person name="Baldrich P."/>
            <person name="Meyers B.C."/>
            <person name="Huo N."/>
            <person name="Gu Y.Q."/>
            <person name="Zhou H."/>
            <person name="Devos K.M."/>
            <person name="Bennetzen J.L."/>
            <person name="Unver T."/>
            <person name="Budak H."/>
            <person name="Gulick P.J."/>
            <person name="Galiba G."/>
            <person name="Kalapos B."/>
            <person name="Nelson D.R."/>
            <person name="Li P."/>
            <person name="You F.M."/>
            <person name="Luo M.C."/>
            <person name="Dvorak J."/>
        </authorList>
    </citation>
    <scope>NUCLEOTIDE SEQUENCE [LARGE SCALE GENOMIC DNA]</scope>
    <source>
        <strain evidence="4">cv. AL8/78</strain>
    </source>
</reference>
<sequence>EFQVVVEEMNIMTTIFLRYDNLKVYYPNSKLATLPIMNYYRSPDMGDAVDFSVNVATPPEKLALMKERLMHYLDNKKEHWYPGSMVVLRDIDDTNRLKISIWCRHTINFQDMGMRFDRRELILQEMMKILRDLDIEYRMLPLDINVRNAPPINSTRMPTTWALNF</sequence>
<protein>
    <recommendedName>
        <fullName evidence="3">Mechanosensitive ion channel MscS domain-containing protein</fullName>
    </recommendedName>
</protein>
<reference evidence="4" key="3">
    <citation type="journal article" date="2017" name="Nature">
        <title>Genome sequence of the progenitor of the wheat D genome Aegilops tauschii.</title>
        <authorList>
            <person name="Luo M.C."/>
            <person name="Gu Y.Q."/>
            <person name="Puiu D."/>
            <person name="Wang H."/>
            <person name="Twardziok S.O."/>
            <person name="Deal K.R."/>
            <person name="Huo N."/>
            <person name="Zhu T."/>
            <person name="Wang L."/>
            <person name="Wang Y."/>
            <person name="McGuire P.E."/>
            <person name="Liu S."/>
            <person name="Long H."/>
            <person name="Ramasamy R.K."/>
            <person name="Rodriguez J.C."/>
            <person name="Van S.L."/>
            <person name="Yuan L."/>
            <person name="Wang Z."/>
            <person name="Xia Z."/>
            <person name="Xiao L."/>
            <person name="Anderson O.D."/>
            <person name="Ouyang S."/>
            <person name="Liang Y."/>
            <person name="Zimin A.V."/>
            <person name="Pertea G."/>
            <person name="Qi P."/>
            <person name="Bennetzen J.L."/>
            <person name="Dai X."/>
            <person name="Dawson M.W."/>
            <person name="Muller H.G."/>
            <person name="Kugler K."/>
            <person name="Rivarola-Duarte L."/>
            <person name="Spannagl M."/>
            <person name="Mayer K.F.X."/>
            <person name="Lu F.H."/>
            <person name="Bevan M.W."/>
            <person name="Leroy P."/>
            <person name="Li P."/>
            <person name="You F.M."/>
            <person name="Sun Q."/>
            <person name="Liu Z."/>
            <person name="Lyons E."/>
            <person name="Wicker T."/>
            <person name="Salzberg S.L."/>
            <person name="Devos K.M."/>
            <person name="Dvorak J."/>
        </authorList>
    </citation>
    <scope>NUCLEOTIDE SEQUENCE [LARGE SCALE GENOMIC DNA]</scope>
    <source>
        <strain evidence="4">cv. AL8/78</strain>
    </source>
</reference>
<proteinExistence type="inferred from homology"/>
<comment type="similarity">
    <text evidence="2">Belongs to the MscS (TC 1.A.23) family.</text>
</comment>
<dbReference type="InterPro" id="IPR016688">
    <property type="entry name" value="MscS-like_plants/fungi"/>
</dbReference>
<keyword evidence="5" id="KW-1185">Reference proteome</keyword>
<reference evidence="5" key="2">
    <citation type="journal article" date="2017" name="Nat. Plants">
        <title>The Aegilops tauschii genome reveals multiple impacts of transposons.</title>
        <authorList>
            <person name="Zhao G."/>
            <person name="Zou C."/>
            <person name="Li K."/>
            <person name="Wang K."/>
            <person name="Li T."/>
            <person name="Gao L."/>
            <person name="Zhang X."/>
            <person name="Wang H."/>
            <person name="Yang Z."/>
            <person name="Liu X."/>
            <person name="Jiang W."/>
            <person name="Mao L."/>
            <person name="Kong X."/>
            <person name="Jiao Y."/>
            <person name="Jia J."/>
        </authorList>
    </citation>
    <scope>NUCLEOTIDE SEQUENCE [LARGE SCALE GENOMIC DNA]</scope>
    <source>
        <strain evidence="5">cv. AL8/78</strain>
    </source>
</reference>
<evidence type="ECO:0000313" key="5">
    <source>
        <dbReference type="Proteomes" id="UP000015105"/>
    </source>
</evidence>
<feature type="domain" description="Mechanosensitive ion channel MscS" evidence="3">
    <location>
        <begin position="5"/>
        <end position="40"/>
    </location>
</feature>
<dbReference type="AlphaFoldDB" id="A0A453L322"/>
<dbReference type="InterPro" id="IPR006685">
    <property type="entry name" value="MscS_channel_2nd"/>
</dbReference>
<name>A0A453L322_AEGTS</name>
<dbReference type="PANTHER" id="PTHR31618">
    <property type="entry name" value="MECHANOSENSITIVE ION CHANNEL PROTEIN 5"/>
    <property type="match status" value="1"/>
</dbReference>
<reference evidence="5" key="1">
    <citation type="journal article" date="2014" name="Science">
        <title>Ancient hybridizations among the ancestral genomes of bread wheat.</title>
        <authorList>
            <consortium name="International Wheat Genome Sequencing Consortium,"/>
            <person name="Marcussen T."/>
            <person name="Sandve S.R."/>
            <person name="Heier L."/>
            <person name="Spannagl M."/>
            <person name="Pfeifer M."/>
            <person name="Jakobsen K.S."/>
            <person name="Wulff B.B."/>
            <person name="Steuernagel B."/>
            <person name="Mayer K.F."/>
            <person name="Olsen O.A."/>
        </authorList>
    </citation>
    <scope>NUCLEOTIDE SEQUENCE [LARGE SCALE GENOMIC DNA]</scope>
    <source>
        <strain evidence="5">cv. AL8/78</strain>
    </source>
</reference>
<evidence type="ECO:0000259" key="3">
    <source>
        <dbReference type="Pfam" id="PF00924"/>
    </source>
</evidence>
<reference evidence="4" key="4">
    <citation type="submission" date="2019-03" db="UniProtKB">
        <authorList>
            <consortium name="EnsemblPlants"/>
        </authorList>
    </citation>
    <scope>IDENTIFICATION</scope>
</reference>
<evidence type="ECO:0000256" key="1">
    <source>
        <dbReference type="ARBA" id="ARBA00004141"/>
    </source>
</evidence>
<dbReference type="InterPro" id="IPR023408">
    <property type="entry name" value="MscS_beta-dom_sf"/>
</dbReference>
<comment type="subcellular location">
    <subcellularLocation>
        <location evidence="1">Membrane</location>
        <topology evidence="1">Multi-pass membrane protein</topology>
    </subcellularLocation>
</comment>
<dbReference type="Pfam" id="PF00924">
    <property type="entry name" value="MS_channel_2nd"/>
    <property type="match status" value="1"/>
</dbReference>
<dbReference type="GO" id="GO:0006820">
    <property type="term" value="P:monoatomic anion transport"/>
    <property type="evidence" value="ECO:0007669"/>
    <property type="project" value="TreeGrafter"/>
</dbReference>
<dbReference type="EnsemblPlants" id="AET5Gv20604200.3">
    <property type="protein sequence ID" value="AET5Gv20604200.3"/>
    <property type="gene ID" value="AET5Gv20604200"/>
</dbReference>
<organism evidence="4 5">
    <name type="scientific">Aegilops tauschii subsp. strangulata</name>
    <name type="common">Goatgrass</name>
    <dbReference type="NCBI Taxonomy" id="200361"/>
    <lineage>
        <taxon>Eukaryota</taxon>
        <taxon>Viridiplantae</taxon>
        <taxon>Streptophyta</taxon>
        <taxon>Embryophyta</taxon>
        <taxon>Tracheophyta</taxon>
        <taxon>Spermatophyta</taxon>
        <taxon>Magnoliopsida</taxon>
        <taxon>Liliopsida</taxon>
        <taxon>Poales</taxon>
        <taxon>Poaceae</taxon>
        <taxon>BOP clade</taxon>
        <taxon>Pooideae</taxon>
        <taxon>Triticodae</taxon>
        <taxon>Triticeae</taxon>
        <taxon>Triticinae</taxon>
        <taxon>Aegilops</taxon>
    </lineage>
</organism>
<dbReference type="GO" id="GO:0005886">
    <property type="term" value="C:plasma membrane"/>
    <property type="evidence" value="ECO:0007669"/>
    <property type="project" value="TreeGrafter"/>
</dbReference>